<evidence type="ECO:0000313" key="3">
    <source>
        <dbReference type="Proteomes" id="UP000316598"/>
    </source>
</evidence>
<dbReference type="Proteomes" id="UP000316598">
    <property type="component" value="Unassembled WGS sequence"/>
</dbReference>
<keyword evidence="1" id="KW-1133">Transmembrane helix</keyword>
<keyword evidence="3" id="KW-1185">Reference proteome</keyword>
<reference evidence="2 3" key="1">
    <citation type="submission" date="2019-02" db="EMBL/GenBank/DDBJ databases">
        <title>Deep-cultivation of Planctomycetes and their phenomic and genomic characterization uncovers novel biology.</title>
        <authorList>
            <person name="Wiegand S."/>
            <person name="Jogler M."/>
            <person name="Boedeker C."/>
            <person name="Pinto D."/>
            <person name="Vollmers J."/>
            <person name="Rivas-Marin E."/>
            <person name="Kohn T."/>
            <person name="Peeters S.H."/>
            <person name="Heuer A."/>
            <person name="Rast P."/>
            <person name="Oberbeckmann S."/>
            <person name="Bunk B."/>
            <person name="Jeske O."/>
            <person name="Meyerdierks A."/>
            <person name="Storesund J.E."/>
            <person name="Kallscheuer N."/>
            <person name="Luecker S."/>
            <person name="Lage O.M."/>
            <person name="Pohl T."/>
            <person name="Merkel B.J."/>
            <person name="Hornburger P."/>
            <person name="Mueller R.-W."/>
            <person name="Bruemmer F."/>
            <person name="Labrenz M."/>
            <person name="Spormann A.M."/>
            <person name="Op Den Camp H."/>
            <person name="Overmann J."/>
            <person name="Amann R."/>
            <person name="Jetten M.S.M."/>
            <person name="Mascher T."/>
            <person name="Medema M.H."/>
            <person name="Devos D.P."/>
            <person name="Kaster A.-K."/>
            <person name="Ovreas L."/>
            <person name="Rohde M."/>
            <person name="Galperin M.Y."/>
            <person name="Jogler C."/>
        </authorList>
    </citation>
    <scope>NUCLEOTIDE SEQUENCE [LARGE SCALE GENOMIC DNA]</scope>
    <source>
        <strain evidence="2 3">Pla22</strain>
    </source>
</reference>
<accession>A0A5C5WWA1</accession>
<gene>
    <name evidence="2" type="ORF">Pla22_19050</name>
</gene>
<organism evidence="2 3">
    <name type="scientific">Rubripirellula amarantea</name>
    <dbReference type="NCBI Taxonomy" id="2527999"/>
    <lineage>
        <taxon>Bacteria</taxon>
        <taxon>Pseudomonadati</taxon>
        <taxon>Planctomycetota</taxon>
        <taxon>Planctomycetia</taxon>
        <taxon>Pirellulales</taxon>
        <taxon>Pirellulaceae</taxon>
        <taxon>Rubripirellula</taxon>
    </lineage>
</organism>
<name>A0A5C5WWA1_9BACT</name>
<comment type="caution">
    <text evidence="2">The sequence shown here is derived from an EMBL/GenBank/DDBJ whole genome shotgun (WGS) entry which is preliminary data.</text>
</comment>
<dbReference type="EMBL" id="SJPI01000001">
    <property type="protein sequence ID" value="TWT54263.1"/>
    <property type="molecule type" value="Genomic_DNA"/>
</dbReference>
<keyword evidence="1" id="KW-0812">Transmembrane</keyword>
<evidence type="ECO:0000256" key="1">
    <source>
        <dbReference type="SAM" id="Phobius"/>
    </source>
</evidence>
<sequence precursor="true">MYCSSADRFRSSLRKGSSYLEVQVAMVLLAISTAGLYSVSIANTKQTSALVNRTFNSFADEDAAINAHPDEWARKLGVIAELDEVVSPAGTVVPDTFFSKITDNTSAADNIFFRASSDYYQWYDWTTSLGYGGNAKYHYQPTDIGEGSYTEQRITGIPAGTYEILITHPTLSVLAAETIYQIFDGSAATPVSVVSVDQRVSCNDTHFGGHSWKRIEVMPITSGTLRIRINDGPAGRSFVISDAIAVRSRRFELVSVTPSNTGGATAALEIP</sequence>
<dbReference type="AlphaFoldDB" id="A0A5C5WWA1"/>
<feature type="transmembrane region" description="Helical" evidence="1">
    <location>
        <begin position="20"/>
        <end position="39"/>
    </location>
</feature>
<keyword evidence="1" id="KW-0472">Membrane</keyword>
<protein>
    <submittedName>
        <fullName evidence="2">Uncharacterized protein</fullName>
    </submittedName>
</protein>
<evidence type="ECO:0000313" key="2">
    <source>
        <dbReference type="EMBL" id="TWT54263.1"/>
    </source>
</evidence>
<proteinExistence type="predicted"/>